<accession>A0A6J4HIY7</accession>
<evidence type="ECO:0000256" key="1">
    <source>
        <dbReference type="SAM" id="Phobius"/>
    </source>
</evidence>
<name>A0A6J4HIY7_9CYAN</name>
<keyword evidence="1" id="KW-0472">Membrane</keyword>
<protein>
    <submittedName>
        <fullName evidence="2">Pyruvate/2-oxoglutarate dehydrogenase complex, dihydrolipoamide dehydrogenase (E3) component, and related enzymes</fullName>
    </submittedName>
</protein>
<dbReference type="Pfam" id="PF14221">
    <property type="entry name" value="DUF4330"/>
    <property type="match status" value="1"/>
</dbReference>
<feature type="transmembrane region" description="Helical" evidence="1">
    <location>
        <begin position="16"/>
        <end position="35"/>
    </location>
</feature>
<evidence type="ECO:0000313" key="2">
    <source>
        <dbReference type="EMBL" id="CAA9226178.1"/>
    </source>
</evidence>
<keyword evidence="2" id="KW-0670">Pyruvate</keyword>
<keyword evidence="1" id="KW-0812">Transmembrane</keyword>
<organism evidence="2">
    <name type="scientific">uncultured Coleofasciculus sp</name>
    <dbReference type="NCBI Taxonomy" id="1267456"/>
    <lineage>
        <taxon>Bacteria</taxon>
        <taxon>Bacillati</taxon>
        <taxon>Cyanobacteriota</taxon>
        <taxon>Cyanophyceae</taxon>
        <taxon>Coleofasciculales</taxon>
        <taxon>Coleofasciculaceae</taxon>
        <taxon>Coleofasciculus</taxon>
        <taxon>environmental samples</taxon>
    </lineage>
</organism>
<sequence length="175" mass="18743">MAILDSKGRLFGKVSILDLGAALVILLVIVGIFFFPGTSGSVAQQGGTKPVELDVLVKGLNVRNPEELIAQFIKQKKTNIIIRNQPYGQLDIKSVNPLPRPLLAVPQPDGSVKALPDPRPDAFSTDMLMSLGGQATITKDGPVLGNSKVRIGTTLELEGPTYNFNASVIDLRINK</sequence>
<proteinExistence type="predicted"/>
<gene>
    <name evidence="2" type="ORF">AVDCRST_MAG92-800</name>
</gene>
<keyword evidence="1" id="KW-1133">Transmembrane helix</keyword>
<dbReference type="EMBL" id="CADCTM010000111">
    <property type="protein sequence ID" value="CAA9226178.1"/>
    <property type="molecule type" value="Genomic_DNA"/>
</dbReference>
<reference evidence="2" key="1">
    <citation type="submission" date="2020-02" db="EMBL/GenBank/DDBJ databases">
        <authorList>
            <person name="Meier V. D."/>
        </authorList>
    </citation>
    <scope>NUCLEOTIDE SEQUENCE</scope>
    <source>
        <strain evidence="2">AVDCRST_MAG92</strain>
    </source>
</reference>
<dbReference type="AlphaFoldDB" id="A0A6J4HIY7"/>
<dbReference type="InterPro" id="IPR025480">
    <property type="entry name" value="DUF4330"/>
</dbReference>